<dbReference type="Proteomes" id="UP000294919">
    <property type="component" value="Unassembled WGS sequence"/>
</dbReference>
<reference evidence="1 2" key="1">
    <citation type="submission" date="2019-03" db="EMBL/GenBank/DDBJ databases">
        <title>Genomic Encyclopedia of Type Strains, Phase IV (KMG-IV): sequencing the most valuable type-strain genomes for metagenomic binning, comparative biology and taxonomic classification.</title>
        <authorList>
            <person name="Goeker M."/>
        </authorList>
    </citation>
    <scope>NUCLEOTIDE SEQUENCE [LARGE SCALE GENOMIC DNA]</scope>
    <source>
        <strain evidence="1 2">DSM 102940</strain>
    </source>
</reference>
<dbReference type="OrthoDB" id="163426at2"/>
<evidence type="ECO:0000313" key="1">
    <source>
        <dbReference type="EMBL" id="TCO71823.1"/>
    </source>
</evidence>
<proteinExistence type="predicted"/>
<organism evidence="1 2">
    <name type="scientific">Marinisporobacter balticus</name>
    <dbReference type="NCBI Taxonomy" id="2018667"/>
    <lineage>
        <taxon>Bacteria</taxon>
        <taxon>Bacillati</taxon>
        <taxon>Bacillota</taxon>
        <taxon>Clostridia</taxon>
        <taxon>Peptostreptococcales</taxon>
        <taxon>Thermotaleaceae</taxon>
        <taxon>Marinisporobacter</taxon>
    </lineage>
</organism>
<dbReference type="InterPro" id="IPR010181">
    <property type="entry name" value="CGCAxxGCC_motif"/>
</dbReference>
<dbReference type="AlphaFoldDB" id="A0A4R2KE85"/>
<comment type="caution">
    <text evidence="1">The sequence shown here is derived from an EMBL/GenBank/DDBJ whole genome shotgun (WGS) entry which is preliminary data.</text>
</comment>
<sequence>MDDLAFKIFKLSASGFCCTQIMLKLALDEEETKNHDLIRVAHGLCKGIGSTQKTCGVLTGGIGILGLYAGKGHEEEYTQENFSRMMDTFCEWFESEFGSTECIDLIGVTEFENGDQSYQVKCGDILVKSYMKVYEVLSEYDYEYGSRE</sequence>
<accession>A0A4R2KE85</accession>
<dbReference type="RefSeq" id="WP_132246449.1">
    <property type="nucleotide sequence ID" value="NZ_SLWV01000020.1"/>
</dbReference>
<dbReference type="EMBL" id="SLWV01000020">
    <property type="protein sequence ID" value="TCO71823.1"/>
    <property type="molecule type" value="Genomic_DNA"/>
</dbReference>
<dbReference type="NCBIfam" id="NF045669">
    <property type="entry name" value="DVU1555_fam_CGA"/>
    <property type="match status" value="1"/>
</dbReference>
<keyword evidence="2" id="KW-1185">Reference proteome</keyword>
<dbReference type="Pfam" id="PF09719">
    <property type="entry name" value="C_GCAxxG_C_C"/>
    <property type="match status" value="1"/>
</dbReference>
<name>A0A4R2KE85_9FIRM</name>
<gene>
    <name evidence="1" type="ORF">EV214_12043</name>
</gene>
<protein>
    <submittedName>
        <fullName evidence="1">C_GCAxxG_C_C family probable redox protein</fullName>
    </submittedName>
</protein>
<evidence type="ECO:0000313" key="2">
    <source>
        <dbReference type="Proteomes" id="UP000294919"/>
    </source>
</evidence>